<feature type="domain" description="Calcineurin-like phosphoesterase" evidence="5">
    <location>
        <begin position="1"/>
        <end position="199"/>
    </location>
</feature>
<dbReference type="PANTHER" id="PTHR42988">
    <property type="entry name" value="PHOSPHOHYDROLASE"/>
    <property type="match status" value="1"/>
</dbReference>
<name>A0ABT5YI71_9PROT</name>
<keyword evidence="1" id="KW-0479">Metal-binding</keyword>
<dbReference type="InterPro" id="IPR050884">
    <property type="entry name" value="CNP_phosphodiesterase-III"/>
</dbReference>
<dbReference type="Gene3D" id="3.30.750.180">
    <property type="entry name" value="GpdQ, beta-strand dimerisation domain"/>
    <property type="match status" value="1"/>
</dbReference>
<evidence type="ECO:0000259" key="5">
    <source>
        <dbReference type="Pfam" id="PF00149"/>
    </source>
</evidence>
<accession>A0ABT5YI71</accession>
<dbReference type="InterPro" id="IPR042283">
    <property type="entry name" value="GpdQ_catalytic"/>
</dbReference>
<dbReference type="InterPro" id="IPR029052">
    <property type="entry name" value="Metallo-depent_PP-like"/>
</dbReference>
<reference evidence="6 7" key="1">
    <citation type="submission" date="2023-03" db="EMBL/GenBank/DDBJ databases">
        <title>Fodinicurvata sp. CAU 1616 isolated from sea sendiment.</title>
        <authorList>
            <person name="Kim W."/>
        </authorList>
    </citation>
    <scope>NUCLEOTIDE SEQUENCE [LARGE SCALE GENOMIC DNA]</scope>
    <source>
        <strain evidence="6 7">CAU 1616</strain>
    </source>
</reference>
<dbReference type="SUPFAM" id="SSF56300">
    <property type="entry name" value="Metallo-dependent phosphatases"/>
    <property type="match status" value="1"/>
</dbReference>
<dbReference type="RefSeq" id="WP_275819278.1">
    <property type="nucleotide sequence ID" value="NZ_JARHUD010000001.1"/>
</dbReference>
<keyword evidence="7" id="KW-1185">Reference proteome</keyword>
<dbReference type="Pfam" id="PF00149">
    <property type="entry name" value="Metallophos"/>
    <property type="match status" value="1"/>
</dbReference>
<dbReference type="Gene3D" id="3.60.21.40">
    <property type="entry name" value="GpdQ, catalytic alpha/beta sandwich domain"/>
    <property type="match status" value="1"/>
</dbReference>
<dbReference type="EMBL" id="JARHUD010000001">
    <property type="protein sequence ID" value="MDF2094633.1"/>
    <property type="molecule type" value="Genomic_DNA"/>
</dbReference>
<dbReference type="PANTHER" id="PTHR42988:SF2">
    <property type="entry name" value="CYCLIC NUCLEOTIDE PHOSPHODIESTERASE CBUA0032-RELATED"/>
    <property type="match status" value="1"/>
</dbReference>
<dbReference type="Proteomes" id="UP001215503">
    <property type="component" value="Unassembled WGS sequence"/>
</dbReference>
<evidence type="ECO:0000256" key="1">
    <source>
        <dbReference type="ARBA" id="ARBA00022723"/>
    </source>
</evidence>
<evidence type="ECO:0000256" key="2">
    <source>
        <dbReference type="ARBA" id="ARBA00022801"/>
    </source>
</evidence>
<protein>
    <submittedName>
        <fullName evidence="6">Phosphodiesterase</fullName>
    </submittedName>
</protein>
<dbReference type="CDD" id="cd07402">
    <property type="entry name" value="MPP_GpdQ"/>
    <property type="match status" value="1"/>
</dbReference>
<sequence length="269" mass="29442">MLIAQLSDPHVMAPGQRAFGRIDTAALLEQAVARLLRVEPRPDVVLLTGDLADGGAPAPYRELRRLLAPLPMPVYLLPGNHDNRQELRAAFPEADYLRQDPDFLHFDLDLGACRLLALDSLLPGSINGELCERRLAWTAARLEEAPDKPVIMAIHHPPFTTGLAKMDDYGLTRGGTELAAIVARHPRVERLLCGHLHRPIQVRWAGTLAMTAPSTAHQMSLDLRPDAPLTMHLEPPGFLLHQWIEGQGLVSHLLPTGAFEGPLPLGGAH</sequence>
<keyword evidence="2" id="KW-0378">Hydrolase</keyword>
<evidence type="ECO:0000313" key="7">
    <source>
        <dbReference type="Proteomes" id="UP001215503"/>
    </source>
</evidence>
<dbReference type="InterPro" id="IPR004843">
    <property type="entry name" value="Calcineurin-like_PHP"/>
</dbReference>
<gene>
    <name evidence="6" type="ORF">P2G67_01425</name>
</gene>
<dbReference type="InterPro" id="IPR026575">
    <property type="entry name" value="GpdQ/CpdA-like"/>
</dbReference>
<comment type="similarity">
    <text evidence="4">Belongs to the cyclic nucleotide phosphodiesterase class-III family.</text>
</comment>
<comment type="caution">
    <text evidence="6">The sequence shown here is derived from an EMBL/GenBank/DDBJ whole genome shotgun (WGS) entry which is preliminary data.</text>
</comment>
<evidence type="ECO:0000313" key="6">
    <source>
        <dbReference type="EMBL" id="MDF2094633.1"/>
    </source>
</evidence>
<keyword evidence="3" id="KW-0408">Iron</keyword>
<evidence type="ECO:0000256" key="3">
    <source>
        <dbReference type="ARBA" id="ARBA00023004"/>
    </source>
</evidence>
<dbReference type="InterPro" id="IPR042281">
    <property type="entry name" value="GpdQ_beta-strand"/>
</dbReference>
<evidence type="ECO:0000256" key="4">
    <source>
        <dbReference type="ARBA" id="ARBA00025742"/>
    </source>
</evidence>
<organism evidence="6 7">
    <name type="scientific">Aquibaculum arenosum</name>
    <dbReference type="NCBI Taxonomy" id="3032591"/>
    <lineage>
        <taxon>Bacteria</taxon>
        <taxon>Pseudomonadati</taxon>
        <taxon>Pseudomonadota</taxon>
        <taxon>Alphaproteobacteria</taxon>
        <taxon>Rhodospirillales</taxon>
        <taxon>Rhodovibrionaceae</taxon>
        <taxon>Aquibaculum</taxon>
    </lineage>
</organism>
<proteinExistence type="inferred from homology"/>